<dbReference type="OrthoDB" id="1921208at2759"/>
<dbReference type="PANTHER" id="PTHR34883">
    <property type="entry name" value="SERINE-RICH PROTEIN, PUTATIVE-RELATED-RELATED"/>
    <property type="match status" value="1"/>
</dbReference>
<evidence type="ECO:0008006" key="4">
    <source>
        <dbReference type="Google" id="ProtNLM"/>
    </source>
</evidence>
<name>A0A0D2LA49_HYPSF</name>
<dbReference type="InterPro" id="IPR008972">
    <property type="entry name" value="Cupredoxin"/>
</dbReference>
<dbReference type="STRING" id="945553.A0A0D2LA49"/>
<dbReference type="Gene3D" id="2.60.40.420">
    <property type="entry name" value="Cupredoxins - blue copper proteins"/>
    <property type="match status" value="1"/>
</dbReference>
<dbReference type="SUPFAM" id="SSF49503">
    <property type="entry name" value="Cupredoxins"/>
    <property type="match status" value="1"/>
</dbReference>
<organism evidence="2 3">
    <name type="scientific">Hypholoma sublateritium (strain FD-334 SS-4)</name>
    <dbReference type="NCBI Taxonomy" id="945553"/>
    <lineage>
        <taxon>Eukaryota</taxon>
        <taxon>Fungi</taxon>
        <taxon>Dikarya</taxon>
        <taxon>Basidiomycota</taxon>
        <taxon>Agaricomycotina</taxon>
        <taxon>Agaricomycetes</taxon>
        <taxon>Agaricomycetidae</taxon>
        <taxon>Agaricales</taxon>
        <taxon>Agaricineae</taxon>
        <taxon>Strophariaceae</taxon>
        <taxon>Hypholoma</taxon>
    </lineage>
</organism>
<accession>A0A0D2LA49</accession>
<keyword evidence="3" id="KW-1185">Reference proteome</keyword>
<reference evidence="3" key="1">
    <citation type="submission" date="2014-04" db="EMBL/GenBank/DDBJ databases">
        <title>Evolutionary Origins and Diversification of the Mycorrhizal Mutualists.</title>
        <authorList>
            <consortium name="DOE Joint Genome Institute"/>
            <consortium name="Mycorrhizal Genomics Consortium"/>
            <person name="Kohler A."/>
            <person name="Kuo A."/>
            <person name="Nagy L.G."/>
            <person name="Floudas D."/>
            <person name="Copeland A."/>
            <person name="Barry K.W."/>
            <person name="Cichocki N."/>
            <person name="Veneault-Fourrey C."/>
            <person name="LaButti K."/>
            <person name="Lindquist E.A."/>
            <person name="Lipzen A."/>
            <person name="Lundell T."/>
            <person name="Morin E."/>
            <person name="Murat C."/>
            <person name="Riley R."/>
            <person name="Ohm R."/>
            <person name="Sun H."/>
            <person name="Tunlid A."/>
            <person name="Henrissat B."/>
            <person name="Grigoriev I.V."/>
            <person name="Hibbett D.S."/>
            <person name="Martin F."/>
        </authorList>
    </citation>
    <scope>NUCLEOTIDE SEQUENCE [LARGE SCALE GENOMIC DNA]</scope>
    <source>
        <strain evidence="3">FD-334 SS-4</strain>
    </source>
</reference>
<gene>
    <name evidence="2" type="ORF">HYPSUDRAFT_53980</name>
</gene>
<dbReference type="PANTHER" id="PTHR34883:SF15">
    <property type="entry name" value="EXTRACELLULAR SERINE-RICH PROTEIN"/>
    <property type="match status" value="1"/>
</dbReference>
<dbReference type="AlphaFoldDB" id="A0A0D2LA49"/>
<dbReference type="OMA" id="FANGCTP"/>
<protein>
    <recommendedName>
        <fullName evidence="4">Phytocyanin domain-containing protein</fullName>
    </recommendedName>
</protein>
<dbReference type="InterPro" id="IPR052953">
    <property type="entry name" value="Ser-rich/MCO-related"/>
</dbReference>
<evidence type="ECO:0000313" key="2">
    <source>
        <dbReference type="EMBL" id="KJA24107.1"/>
    </source>
</evidence>
<feature type="signal peptide" evidence="1">
    <location>
        <begin position="1"/>
        <end position="20"/>
    </location>
</feature>
<feature type="chain" id="PRO_5002246815" description="Phytocyanin domain-containing protein" evidence="1">
    <location>
        <begin position="21"/>
        <end position="192"/>
    </location>
</feature>
<keyword evidence="1" id="KW-0732">Signal</keyword>
<dbReference type="Proteomes" id="UP000054270">
    <property type="component" value="Unassembled WGS sequence"/>
</dbReference>
<evidence type="ECO:0000256" key="1">
    <source>
        <dbReference type="SAM" id="SignalP"/>
    </source>
</evidence>
<dbReference type="CDD" id="cd00920">
    <property type="entry name" value="Cupredoxin"/>
    <property type="match status" value="1"/>
</dbReference>
<evidence type="ECO:0000313" key="3">
    <source>
        <dbReference type="Proteomes" id="UP000054270"/>
    </source>
</evidence>
<sequence length="192" mass="19270">MHFISTIAVAAATFTTAVSAANFSVIVGQNAANVYEPNQLTGVQSGDFVSFQFVSKNHTVTQSTFAAPCVAKAGGVNSGYVPANATLGNTPEWTIQIDNASAPLWFFCEQGTHCELGMVFAINPTADKSFAAFLATAQGTNTTTAASTASTAATTATTAGASTTTASAARGLSAQSAGSLLAVFGAVLALAL</sequence>
<proteinExistence type="predicted"/>
<dbReference type="EMBL" id="KN817539">
    <property type="protein sequence ID" value="KJA24107.1"/>
    <property type="molecule type" value="Genomic_DNA"/>
</dbReference>